<evidence type="ECO:0000256" key="3">
    <source>
        <dbReference type="SAM" id="MobiDB-lite"/>
    </source>
</evidence>
<comment type="similarity">
    <text evidence="1">Belongs to the alkB family.</text>
</comment>
<dbReference type="InterPro" id="IPR032852">
    <property type="entry name" value="ALKBH2"/>
</dbReference>
<dbReference type="Proteomes" id="UP000326396">
    <property type="component" value="Unassembled WGS sequence"/>
</dbReference>
<gene>
    <name evidence="5" type="ORF">E3N88_43957</name>
</gene>
<feature type="binding site" evidence="2">
    <location>
        <position position="125"/>
    </location>
    <ligand>
        <name>2-oxoglutarate</name>
        <dbReference type="ChEBI" id="CHEBI:16810"/>
    </ligand>
</feature>
<evidence type="ECO:0000313" key="5">
    <source>
        <dbReference type="EMBL" id="KAD0631048.1"/>
    </source>
</evidence>
<feature type="binding site" evidence="2">
    <location>
        <position position="137"/>
    </location>
    <ligand>
        <name>2-oxoglutarate</name>
        <dbReference type="ChEBI" id="CHEBI:16810"/>
    </ligand>
</feature>
<reference evidence="5 6" key="1">
    <citation type="submission" date="2019-05" db="EMBL/GenBank/DDBJ databases">
        <title>Mikania micrantha, genome provides insights into the molecular mechanism of rapid growth.</title>
        <authorList>
            <person name="Liu B."/>
        </authorList>
    </citation>
    <scope>NUCLEOTIDE SEQUENCE [LARGE SCALE GENOMIC DNA]</scope>
    <source>
        <strain evidence="5">NLD-2019</strain>
        <tissue evidence="5">Leaf</tissue>
    </source>
</reference>
<evidence type="ECO:0000256" key="1">
    <source>
        <dbReference type="ARBA" id="ARBA00007879"/>
    </source>
</evidence>
<feature type="binding site" evidence="2">
    <location>
        <position position="228"/>
    </location>
    <ligand>
        <name>2-oxoglutarate</name>
        <dbReference type="ChEBI" id="CHEBI:16810"/>
    </ligand>
</feature>
<name>A0A5N6LFP4_9ASTR</name>
<dbReference type="InterPro" id="IPR027450">
    <property type="entry name" value="AlkB-like"/>
</dbReference>
<proteinExistence type="inferred from homology"/>
<dbReference type="GO" id="GO:0035516">
    <property type="term" value="F:broad specificity oxidative DNA demethylase activity"/>
    <property type="evidence" value="ECO:0007669"/>
    <property type="project" value="TreeGrafter"/>
</dbReference>
<protein>
    <recommendedName>
        <fullName evidence="4">Fe2OG dioxygenase domain-containing protein</fullName>
    </recommendedName>
</protein>
<feature type="region of interest" description="Disordered" evidence="3">
    <location>
        <begin position="291"/>
        <end position="315"/>
    </location>
</feature>
<dbReference type="InterPro" id="IPR037151">
    <property type="entry name" value="AlkB-like_sf"/>
</dbReference>
<dbReference type="AlphaFoldDB" id="A0A5N6LFP4"/>
<keyword evidence="6" id="KW-1185">Reference proteome</keyword>
<organism evidence="5 6">
    <name type="scientific">Mikania micrantha</name>
    <name type="common">bitter vine</name>
    <dbReference type="NCBI Taxonomy" id="192012"/>
    <lineage>
        <taxon>Eukaryota</taxon>
        <taxon>Viridiplantae</taxon>
        <taxon>Streptophyta</taxon>
        <taxon>Embryophyta</taxon>
        <taxon>Tracheophyta</taxon>
        <taxon>Spermatophyta</taxon>
        <taxon>Magnoliopsida</taxon>
        <taxon>eudicotyledons</taxon>
        <taxon>Gunneridae</taxon>
        <taxon>Pentapetalae</taxon>
        <taxon>asterids</taxon>
        <taxon>campanulids</taxon>
        <taxon>Asterales</taxon>
        <taxon>Asteraceae</taxon>
        <taxon>Asteroideae</taxon>
        <taxon>Heliantheae alliance</taxon>
        <taxon>Eupatorieae</taxon>
        <taxon>Mikania</taxon>
    </lineage>
</organism>
<dbReference type="SUPFAM" id="SSF51197">
    <property type="entry name" value="Clavaminate synthase-like"/>
    <property type="match status" value="1"/>
</dbReference>
<dbReference type="GO" id="GO:0051747">
    <property type="term" value="F:cytosine C-5 DNA demethylase activity"/>
    <property type="evidence" value="ECO:0007669"/>
    <property type="project" value="TreeGrafter"/>
</dbReference>
<dbReference type="GO" id="GO:0006307">
    <property type="term" value="P:DNA alkylation repair"/>
    <property type="evidence" value="ECO:0007669"/>
    <property type="project" value="TreeGrafter"/>
</dbReference>
<feature type="binding site" evidence="2">
    <location>
        <position position="210"/>
    </location>
    <ligand>
        <name>2-oxoglutarate</name>
        <dbReference type="ChEBI" id="CHEBI:16810"/>
    </ligand>
</feature>
<dbReference type="Pfam" id="PF13532">
    <property type="entry name" value="2OG-FeII_Oxy_2"/>
    <property type="match status" value="1"/>
</dbReference>
<evidence type="ECO:0000256" key="2">
    <source>
        <dbReference type="PIRSR" id="PIRSR632852-1"/>
    </source>
</evidence>
<dbReference type="PANTHER" id="PTHR31573:SF1">
    <property type="entry name" value="DNA OXIDATIVE DEMETHYLASE ALKBH2"/>
    <property type="match status" value="1"/>
</dbReference>
<accession>A0A5N6LFP4</accession>
<dbReference type="GO" id="GO:0008198">
    <property type="term" value="F:ferrous iron binding"/>
    <property type="evidence" value="ECO:0007669"/>
    <property type="project" value="TreeGrafter"/>
</dbReference>
<dbReference type="InterPro" id="IPR005123">
    <property type="entry name" value="Oxoglu/Fe-dep_dioxygenase_dom"/>
</dbReference>
<feature type="binding site" evidence="2">
    <location>
        <position position="226"/>
    </location>
    <ligand>
        <name>2-oxoglutarate</name>
        <dbReference type="ChEBI" id="CHEBI:16810"/>
    </ligand>
</feature>
<evidence type="ECO:0000259" key="4">
    <source>
        <dbReference type="PROSITE" id="PS51471"/>
    </source>
</evidence>
<dbReference type="Gene3D" id="2.60.120.590">
    <property type="entry name" value="Alpha-ketoglutarate-dependent dioxygenase AlkB-like"/>
    <property type="match status" value="1"/>
</dbReference>
<feature type="binding site" evidence="2">
    <location>
        <position position="140"/>
    </location>
    <ligand>
        <name>substrate</name>
    </ligand>
</feature>
<dbReference type="FunFam" id="2.60.120.590:FF:000015">
    <property type="entry name" value="DNA oxidative demethylase ALKBH2"/>
    <property type="match status" value="1"/>
</dbReference>
<feature type="binding site" evidence="2">
    <location>
        <position position="127"/>
    </location>
    <ligand>
        <name>2-oxoglutarate</name>
        <dbReference type="ChEBI" id="CHEBI:16810"/>
    </ligand>
</feature>
<evidence type="ECO:0000313" key="6">
    <source>
        <dbReference type="Proteomes" id="UP000326396"/>
    </source>
</evidence>
<dbReference type="PROSITE" id="PS51471">
    <property type="entry name" value="FE2OG_OXY"/>
    <property type="match status" value="1"/>
</dbReference>
<comment type="caution">
    <text evidence="5">The sequence shown here is derived from an EMBL/GenBank/DDBJ whole genome shotgun (WGS) entry which is preliminary data.</text>
</comment>
<dbReference type="PANTHER" id="PTHR31573">
    <property type="entry name" value="ALPHA-KETOGLUTARATE-DEPENDENT DIOXYGENASE ALKB HOMOLOG 2"/>
    <property type="match status" value="1"/>
</dbReference>
<dbReference type="OrthoDB" id="545910at2759"/>
<feature type="binding site" evidence="2">
    <location>
        <position position="222"/>
    </location>
    <ligand>
        <name>2-oxoglutarate</name>
        <dbReference type="ChEBI" id="CHEBI:16810"/>
    </ligand>
</feature>
<sequence length="374" mass="42096">MKFNFLPTLNIAIMDQKTKQQGVPYCCLITGHNKRKAADCCSSFSRKSEANSRRCCLITAAADHLEAVLPPRDVCYIASEGLKELSYSGYKPDAYSWDDYPPLKEILEEVHKAFPGSHFNSLLINRYNSGNDYVGWHADDEKLYGPNPEIVSISFGCERDFCLKKKHQGEVVGDRPRKRAKNNNVEKHCFKLKHGSLLLMRGNTQRDWLHSVPKRAKAESARINLTFRRVMQMPTNGAYLGHRGFVSEGLIKEAAVSEVLVGPLRMMPEGSNSVGNSSGWEKYLKLFDSEGQGQGIEGEPTSRKQDQSLDPSFLRKTTNSSTRAFGLFERKEIIRGDGKKALPNKTRHSSRPVRRMKLCLSPQFGEFSISLSSL</sequence>
<feature type="domain" description="Fe2OG dioxygenase" evidence="4">
    <location>
        <begin position="118"/>
        <end position="231"/>
    </location>
</feature>
<dbReference type="EMBL" id="SZYD01001518">
    <property type="protein sequence ID" value="KAD0631048.1"/>
    <property type="molecule type" value="Genomic_DNA"/>
</dbReference>